<evidence type="ECO:0000256" key="1">
    <source>
        <dbReference type="SAM" id="MobiDB-lite"/>
    </source>
</evidence>
<accession>A0A9W8JVR0</accession>
<dbReference type="EMBL" id="JANKHO010001024">
    <property type="protein sequence ID" value="KAJ3504325.1"/>
    <property type="molecule type" value="Genomic_DNA"/>
</dbReference>
<name>A0A9W8JVR0_9AGAR</name>
<sequence>MSERPRADIEHFRNGKDVEIEQSHIESHQHDPGGSISFGESTSGMKIKGSMLNFSVASPGAYMNTGWGGERNLGGPRAICKLNTWRLQVLPTLRPRLLPGAGHLKDDTGQACPSLHLQITHPHTGPNLNPSSTSPLPLSGNERRRNEAETDSDSEESETNSNHENSDSHESQESESESEQSPRRAAPARTKVIVSKSAPALEPVTNTAPIPVIIEPRKEDDEQDSEFEETSRPVPAVAEKKIDTAAEIVASEPALVVSATPSSAVESQPEAQPIEPTPEQTEMTAAPSPEVALQSPLATAPLAQSGPAPVLPLAATSNTATEPQNVITADHLPSGSSGVAVVAPPLAVSVQPTLPPPTTAPAWTPPTPSPTPPPAQIPSPSMRQTSGSSPGTSQASKGKEKKWMFPWRSAKKTEETHERDGGHKKDDSKKRNRIFSRKKGAQN</sequence>
<feature type="compositionally biased region" description="Basic and acidic residues" evidence="1">
    <location>
        <begin position="411"/>
        <end position="429"/>
    </location>
</feature>
<feature type="compositionally biased region" description="Low complexity" evidence="1">
    <location>
        <begin position="124"/>
        <end position="140"/>
    </location>
</feature>
<feature type="region of interest" description="Disordered" evidence="1">
    <location>
        <begin position="349"/>
        <end position="443"/>
    </location>
</feature>
<feature type="compositionally biased region" description="Pro residues" evidence="1">
    <location>
        <begin position="353"/>
        <end position="377"/>
    </location>
</feature>
<feature type="compositionally biased region" description="Polar residues" evidence="1">
    <location>
        <begin position="382"/>
        <end position="396"/>
    </location>
</feature>
<proteinExistence type="predicted"/>
<keyword evidence="3" id="KW-1185">Reference proteome</keyword>
<feature type="compositionally biased region" description="Polar residues" evidence="1">
    <location>
        <begin position="260"/>
        <end position="270"/>
    </location>
</feature>
<dbReference type="OrthoDB" id="10625319at2759"/>
<feature type="compositionally biased region" description="Basic residues" evidence="1">
    <location>
        <begin position="430"/>
        <end position="443"/>
    </location>
</feature>
<dbReference type="AlphaFoldDB" id="A0A9W8JVR0"/>
<feature type="compositionally biased region" description="Acidic residues" evidence="1">
    <location>
        <begin position="149"/>
        <end position="158"/>
    </location>
</feature>
<dbReference type="Proteomes" id="UP001148786">
    <property type="component" value="Unassembled WGS sequence"/>
</dbReference>
<organism evidence="2 3">
    <name type="scientific">Agrocybe chaxingu</name>
    <dbReference type="NCBI Taxonomy" id="84603"/>
    <lineage>
        <taxon>Eukaryota</taxon>
        <taxon>Fungi</taxon>
        <taxon>Dikarya</taxon>
        <taxon>Basidiomycota</taxon>
        <taxon>Agaricomycotina</taxon>
        <taxon>Agaricomycetes</taxon>
        <taxon>Agaricomycetidae</taxon>
        <taxon>Agaricales</taxon>
        <taxon>Agaricineae</taxon>
        <taxon>Strophariaceae</taxon>
        <taxon>Agrocybe</taxon>
    </lineage>
</organism>
<reference evidence="2" key="1">
    <citation type="submission" date="2022-07" db="EMBL/GenBank/DDBJ databases">
        <title>Genome Sequence of Agrocybe chaxingu.</title>
        <authorList>
            <person name="Buettner E."/>
        </authorList>
    </citation>
    <scope>NUCLEOTIDE SEQUENCE</scope>
    <source>
        <strain evidence="2">MP-N11</strain>
    </source>
</reference>
<protein>
    <submittedName>
        <fullName evidence="2">Uncharacterized protein</fullName>
    </submittedName>
</protein>
<gene>
    <name evidence="2" type="ORF">NLJ89_g7990</name>
</gene>
<evidence type="ECO:0000313" key="2">
    <source>
        <dbReference type="EMBL" id="KAJ3504325.1"/>
    </source>
</evidence>
<evidence type="ECO:0000313" key="3">
    <source>
        <dbReference type="Proteomes" id="UP001148786"/>
    </source>
</evidence>
<comment type="caution">
    <text evidence="2">The sequence shown here is derived from an EMBL/GenBank/DDBJ whole genome shotgun (WGS) entry which is preliminary data.</text>
</comment>
<feature type="region of interest" description="Disordered" evidence="1">
    <location>
        <begin position="117"/>
        <end position="238"/>
    </location>
</feature>
<feature type="region of interest" description="Disordered" evidence="1">
    <location>
        <begin position="260"/>
        <end position="317"/>
    </location>
</feature>